<proteinExistence type="inferred from homology"/>
<sequence length="183" mass="19694">MTLNGSVIARPGLEHLVGGVRAAVDRHAGWQRTASLVAGVLEERLPGPDILTVEEQTGDPAGYQSHLLHVEPDGSFSVLAVVWRTGQVTAIHDHVTWCVVGVLRGVEHEERFECPTGDHLVRVGESANAEGSVTGFAPPGDIHRVCNPNQLTTISLHVYGTDVSRIGSSVRREYDLPIRSAGR</sequence>
<accession>A0ABR7LJF2</accession>
<dbReference type="Pfam" id="PF05995">
    <property type="entry name" value="CDO_I"/>
    <property type="match status" value="1"/>
</dbReference>
<gene>
    <name evidence="6" type="ORF">HKK74_05460</name>
</gene>
<reference evidence="6 7" key="1">
    <citation type="submission" date="2020-06" db="EMBL/GenBank/DDBJ databases">
        <title>Actinomadura xiongansis sp. nov., isolated from soil of Baiyangdian.</title>
        <authorList>
            <person name="Zhang X."/>
        </authorList>
    </citation>
    <scope>NUCLEOTIDE SEQUENCE [LARGE SCALE GENOMIC DNA]</scope>
    <source>
        <strain evidence="6 7">HBUM206468</strain>
    </source>
</reference>
<dbReference type="CDD" id="cd10548">
    <property type="entry name" value="cupin_CDO"/>
    <property type="match status" value="1"/>
</dbReference>
<organism evidence="6 7">
    <name type="scientific">Actinomadura alba</name>
    <dbReference type="NCBI Taxonomy" id="406431"/>
    <lineage>
        <taxon>Bacteria</taxon>
        <taxon>Bacillati</taxon>
        <taxon>Actinomycetota</taxon>
        <taxon>Actinomycetes</taxon>
        <taxon>Streptosporangiales</taxon>
        <taxon>Thermomonosporaceae</taxon>
        <taxon>Actinomadura</taxon>
    </lineage>
</organism>
<dbReference type="RefSeq" id="WP_187241903.1">
    <property type="nucleotide sequence ID" value="NZ_BAAAOK010000008.1"/>
</dbReference>
<dbReference type="PANTHER" id="PTHR12918">
    <property type="entry name" value="CYSTEINE DIOXYGENASE"/>
    <property type="match status" value="1"/>
</dbReference>
<evidence type="ECO:0000256" key="4">
    <source>
        <dbReference type="ARBA" id="ARBA00023002"/>
    </source>
</evidence>
<dbReference type="InterPro" id="IPR014710">
    <property type="entry name" value="RmlC-like_jellyroll"/>
</dbReference>
<evidence type="ECO:0000256" key="5">
    <source>
        <dbReference type="ARBA" id="ARBA00023004"/>
    </source>
</evidence>
<dbReference type="InterPro" id="IPR011051">
    <property type="entry name" value="RmlC_Cupin_sf"/>
</dbReference>
<keyword evidence="3 6" id="KW-0223">Dioxygenase</keyword>
<keyword evidence="7" id="KW-1185">Reference proteome</keyword>
<dbReference type="PANTHER" id="PTHR12918:SF1">
    <property type="entry name" value="CYSTEINE DIOXYGENASE TYPE 1"/>
    <property type="match status" value="1"/>
</dbReference>
<name>A0ABR7LJF2_9ACTN</name>
<dbReference type="GO" id="GO:0051213">
    <property type="term" value="F:dioxygenase activity"/>
    <property type="evidence" value="ECO:0007669"/>
    <property type="project" value="UniProtKB-KW"/>
</dbReference>
<keyword evidence="5" id="KW-0408">Iron</keyword>
<keyword evidence="4" id="KW-0560">Oxidoreductase</keyword>
<evidence type="ECO:0000256" key="3">
    <source>
        <dbReference type="ARBA" id="ARBA00022964"/>
    </source>
</evidence>
<comment type="caution">
    <text evidence="6">The sequence shown here is derived from an EMBL/GenBank/DDBJ whole genome shotgun (WGS) entry which is preliminary data.</text>
</comment>
<evidence type="ECO:0000256" key="2">
    <source>
        <dbReference type="ARBA" id="ARBA00022723"/>
    </source>
</evidence>
<comment type="similarity">
    <text evidence="1">Belongs to the cysteine dioxygenase family.</text>
</comment>
<keyword evidence="2" id="KW-0479">Metal-binding</keyword>
<protein>
    <submittedName>
        <fullName evidence="6">Cysteine dioxygenase family protein</fullName>
    </submittedName>
</protein>
<evidence type="ECO:0000313" key="7">
    <source>
        <dbReference type="Proteomes" id="UP000805614"/>
    </source>
</evidence>
<dbReference type="Proteomes" id="UP000805614">
    <property type="component" value="Unassembled WGS sequence"/>
</dbReference>
<dbReference type="InterPro" id="IPR010300">
    <property type="entry name" value="CDO_1"/>
</dbReference>
<evidence type="ECO:0000256" key="1">
    <source>
        <dbReference type="ARBA" id="ARBA00006622"/>
    </source>
</evidence>
<dbReference type="Gene3D" id="2.60.120.10">
    <property type="entry name" value="Jelly Rolls"/>
    <property type="match status" value="1"/>
</dbReference>
<dbReference type="SUPFAM" id="SSF51182">
    <property type="entry name" value="RmlC-like cupins"/>
    <property type="match status" value="1"/>
</dbReference>
<dbReference type="EMBL" id="JABVEC010000002">
    <property type="protein sequence ID" value="MBC6464946.1"/>
    <property type="molecule type" value="Genomic_DNA"/>
</dbReference>
<evidence type="ECO:0000313" key="6">
    <source>
        <dbReference type="EMBL" id="MBC6464946.1"/>
    </source>
</evidence>